<protein>
    <submittedName>
        <fullName evidence="1">Uncharacterized protein</fullName>
    </submittedName>
</protein>
<evidence type="ECO:0000313" key="1">
    <source>
        <dbReference type="EMBL" id="TGY91776.1"/>
    </source>
</evidence>
<keyword evidence="2" id="KW-1185">Reference proteome</keyword>
<gene>
    <name evidence="1" type="ORF">E5329_19960</name>
</gene>
<organism evidence="1 2">
    <name type="scientific">Petralouisia muris</name>
    <dbReference type="NCBI Taxonomy" id="3032872"/>
    <lineage>
        <taxon>Bacteria</taxon>
        <taxon>Bacillati</taxon>
        <taxon>Bacillota</taxon>
        <taxon>Clostridia</taxon>
        <taxon>Lachnospirales</taxon>
        <taxon>Lachnospiraceae</taxon>
        <taxon>Petralouisia</taxon>
    </lineage>
</organism>
<dbReference type="EMBL" id="SRYA01000051">
    <property type="protein sequence ID" value="TGY91776.1"/>
    <property type="molecule type" value="Genomic_DNA"/>
</dbReference>
<sequence length="579" mass="65519">MEEHIYVVNQTMELSDCKNDWFFDEKYKCWCLEDILYTDKATTPKFQRLSIFVPEPYMKKNGEIDPDATMNGYNASNVPVIFENNSAGYMQMPHVWLEGPRCYAHQYLEKGYVYVTCGNRGSESKDKNGEWCGKSPANLVDLKTAIRFLRHNADCIPGCLDRIISVGWSAGGAMSTLLGVTGNHEDFIPYLEENGAFMEERDDVYASQIYCPIVDLEHADLAYEWMFHEDKENEASPAGPAGTMTPFQIALSAKLKERYIAYFNSLELVNPDDHTALRLDEDGRGGAGYDYLMEKLNASATDFLRRLAAGKLPEKYSPQDYLTGNYEYETMAPMGGGEPEKEEADLMQGHAGPGVALRRGPEKDSEGEGRPAEKPSLGDMVSRPPKGEPYEAFEPPMIRVKGEDKQEWLKWDGSKAEISDLDTYVLKHRRRMKPCTSFDTLSMDSGENRVFGMPEKHFMHFNGEIAEAIKELEKEFPEEYQKYYKAYQAVDGDEALARRIYLINPFNYIGASEKSDDAKYFRIRVGASDADTSLSVNMTLALKLAAAGKPVDYALVWDKPHCEADYPGEVCDWIEKICK</sequence>
<name>A0AC61RS78_9FIRM</name>
<proteinExistence type="predicted"/>
<comment type="caution">
    <text evidence="1">The sequence shown here is derived from an EMBL/GenBank/DDBJ whole genome shotgun (WGS) entry which is preliminary data.</text>
</comment>
<dbReference type="Proteomes" id="UP000304953">
    <property type="component" value="Unassembled WGS sequence"/>
</dbReference>
<evidence type="ECO:0000313" key="2">
    <source>
        <dbReference type="Proteomes" id="UP000304953"/>
    </source>
</evidence>
<reference evidence="1" key="1">
    <citation type="submission" date="2019-04" db="EMBL/GenBank/DDBJ databases">
        <title>Microbes associate with the intestines of laboratory mice.</title>
        <authorList>
            <person name="Navarre W."/>
            <person name="Wong E."/>
            <person name="Huang K."/>
            <person name="Tropini C."/>
            <person name="Ng K."/>
            <person name="Yu B."/>
        </authorList>
    </citation>
    <scope>NUCLEOTIDE SEQUENCE</scope>
    <source>
        <strain evidence="1">NM01_1-7b</strain>
    </source>
</reference>
<accession>A0AC61RS78</accession>